<comment type="caution">
    <text evidence="9">The sequence shown here is derived from an EMBL/GenBank/DDBJ whole genome shotgun (WGS) entry which is preliminary data.</text>
</comment>
<feature type="non-terminal residue" evidence="9">
    <location>
        <position position="1"/>
    </location>
</feature>
<name>A0A848EXJ5_STACP</name>
<feature type="compositionally biased region" description="Basic and acidic residues" evidence="6">
    <location>
        <begin position="42"/>
        <end position="56"/>
    </location>
</feature>
<organism evidence="9 11">
    <name type="scientific">Staphylococcus capitis</name>
    <dbReference type="NCBI Taxonomy" id="29388"/>
    <lineage>
        <taxon>Bacteria</taxon>
        <taxon>Bacillati</taxon>
        <taxon>Bacillota</taxon>
        <taxon>Bacilli</taxon>
        <taxon>Bacillales</taxon>
        <taxon>Staphylococcaceae</taxon>
        <taxon>Staphylococcus</taxon>
    </lineage>
</organism>
<dbReference type="NCBIfam" id="TIGR04308">
    <property type="entry name" value="repeat_SSSPR51"/>
    <property type="match status" value="1"/>
</dbReference>
<protein>
    <submittedName>
        <fullName evidence="9">Cell wall anchor protein</fullName>
    </submittedName>
</protein>
<comment type="subcellular location">
    <subcellularLocation>
        <location evidence="1">Secreted</location>
        <location evidence="1">Cell wall</location>
        <topology evidence="1">Peptidoglycan-anchor</topology>
    </subcellularLocation>
</comment>
<evidence type="ECO:0000313" key="8">
    <source>
        <dbReference type="EMBL" id="NMK53610.1"/>
    </source>
</evidence>
<dbReference type="Proteomes" id="UP000538955">
    <property type="component" value="Unassembled WGS sequence"/>
</dbReference>
<keyword evidence="10" id="KW-1185">Reference proteome</keyword>
<dbReference type="InterPro" id="IPR027579">
    <property type="entry name" value="SSSPR51_Rpt"/>
</dbReference>
<feature type="compositionally biased region" description="Polar residues" evidence="6">
    <location>
        <begin position="78"/>
        <end position="104"/>
    </location>
</feature>
<evidence type="ECO:0000256" key="4">
    <source>
        <dbReference type="ARBA" id="ARBA00022729"/>
    </source>
</evidence>
<gene>
    <name evidence="9" type="ORF">HHM13_02040</name>
    <name evidence="8" type="ORF">HHM24_02440</name>
</gene>
<evidence type="ECO:0000256" key="5">
    <source>
        <dbReference type="ARBA" id="ARBA00023088"/>
    </source>
</evidence>
<evidence type="ECO:0000256" key="3">
    <source>
        <dbReference type="ARBA" id="ARBA00022525"/>
    </source>
</evidence>
<accession>A0A848EXJ5</accession>
<evidence type="ECO:0000313" key="10">
    <source>
        <dbReference type="Proteomes" id="UP000538955"/>
    </source>
</evidence>
<feature type="domain" description="Gram-positive cocci surface proteins LPxTG" evidence="7">
    <location>
        <begin position="203"/>
        <end position="236"/>
    </location>
</feature>
<dbReference type="AlphaFoldDB" id="A0A848EXJ5"/>
<dbReference type="EMBL" id="JABBMI010000024">
    <property type="protein sequence ID" value="NMK53610.1"/>
    <property type="molecule type" value="Genomic_DNA"/>
</dbReference>
<feature type="region of interest" description="Disordered" evidence="6">
    <location>
        <begin position="1"/>
        <end position="109"/>
    </location>
</feature>
<keyword evidence="3" id="KW-0964">Secreted</keyword>
<dbReference type="Proteomes" id="UP000550736">
    <property type="component" value="Unassembled WGS sequence"/>
</dbReference>
<keyword evidence="5" id="KW-0572">Peptidoglycan-anchor</keyword>
<dbReference type="PROSITE" id="PS50847">
    <property type="entry name" value="GRAM_POS_ANCHORING"/>
    <property type="match status" value="1"/>
</dbReference>
<keyword evidence="2" id="KW-0134">Cell wall</keyword>
<evidence type="ECO:0000256" key="6">
    <source>
        <dbReference type="SAM" id="MobiDB-lite"/>
    </source>
</evidence>
<feature type="compositionally biased region" description="Polar residues" evidence="6">
    <location>
        <begin position="31"/>
        <end position="41"/>
    </location>
</feature>
<evidence type="ECO:0000313" key="11">
    <source>
        <dbReference type="Proteomes" id="UP000550736"/>
    </source>
</evidence>
<dbReference type="InterPro" id="IPR019931">
    <property type="entry name" value="LPXTG_anchor"/>
</dbReference>
<dbReference type="EMBL" id="JABBLX010000002">
    <property type="protein sequence ID" value="NMK96882.1"/>
    <property type="molecule type" value="Genomic_DNA"/>
</dbReference>
<proteinExistence type="predicted"/>
<keyword evidence="4" id="KW-0732">Signal</keyword>
<feature type="compositionally biased region" description="Basic and acidic residues" evidence="6">
    <location>
        <begin position="183"/>
        <end position="193"/>
    </location>
</feature>
<evidence type="ECO:0000259" key="7">
    <source>
        <dbReference type="PROSITE" id="PS50847"/>
    </source>
</evidence>
<reference evidence="10 11" key="1">
    <citation type="submission" date="2020-04" db="EMBL/GenBank/DDBJ databases">
        <title>The Epidemiology and Molecular Characteristics of Linezolid-Resistant Staphylococcus capitis in Huashan Hospital, Shanghai.</title>
        <authorList>
            <person name="Ding L."/>
            <person name="Li P."/>
            <person name="Yang Y."/>
            <person name="Lin D."/>
            <person name="Xu X."/>
        </authorList>
    </citation>
    <scope>NUCLEOTIDE SEQUENCE [LARGE SCALE GENOMIC DNA]</scope>
    <source>
        <strain evidence="9 11">12-86</strain>
        <strain evidence="8 10">17-84</strain>
    </source>
</reference>
<feature type="region of interest" description="Disordered" evidence="6">
    <location>
        <begin position="175"/>
        <end position="208"/>
    </location>
</feature>
<feature type="compositionally biased region" description="Polar residues" evidence="6">
    <location>
        <begin position="14"/>
        <end position="24"/>
    </location>
</feature>
<evidence type="ECO:0000313" key="9">
    <source>
        <dbReference type="EMBL" id="NMK96882.1"/>
    </source>
</evidence>
<evidence type="ECO:0000256" key="2">
    <source>
        <dbReference type="ARBA" id="ARBA00022512"/>
    </source>
</evidence>
<evidence type="ECO:0000256" key="1">
    <source>
        <dbReference type="ARBA" id="ARBA00004168"/>
    </source>
</evidence>
<sequence>SEPVKPTTQKEPEQPTQSEPVKPTTQKEPEQPTQSEPVKPTTQKEPEKPATQKEPEQPTQPEPVKPTTQEEPEKPTQSGPTKPTTQKDPVIQTKQQENNQNNVNDKPKLHVTVWLDDQGNIIKDAVEDDKTPLNQRGVIQIEGYKYIRTETEDGITKYIYKKVKLKQHKQTLEVIKPTKKISKRNEDKDDKTSHNHKTSKKELPETGVKEQEFNPALLMLLAGLGLIGIFRNKIKE</sequence>